<keyword evidence="2" id="KW-0732">Signal</keyword>
<dbReference type="Proteomes" id="UP000807342">
    <property type="component" value="Unassembled WGS sequence"/>
</dbReference>
<accession>A0A9P5XHA7</accession>
<proteinExistence type="predicted"/>
<name>A0A9P5XHA7_9AGAR</name>
<dbReference type="EMBL" id="MU151099">
    <property type="protein sequence ID" value="KAF9450705.1"/>
    <property type="molecule type" value="Genomic_DNA"/>
</dbReference>
<evidence type="ECO:0000256" key="2">
    <source>
        <dbReference type="SAM" id="SignalP"/>
    </source>
</evidence>
<reference evidence="3" key="1">
    <citation type="submission" date="2020-11" db="EMBL/GenBank/DDBJ databases">
        <authorList>
            <consortium name="DOE Joint Genome Institute"/>
            <person name="Ahrendt S."/>
            <person name="Riley R."/>
            <person name="Andreopoulos W."/>
            <person name="Labutti K."/>
            <person name="Pangilinan J."/>
            <person name="Ruiz-Duenas F.J."/>
            <person name="Barrasa J.M."/>
            <person name="Sanchez-Garcia M."/>
            <person name="Camarero S."/>
            <person name="Miyauchi S."/>
            <person name="Serrano A."/>
            <person name="Linde D."/>
            <person name="Babiker R."/>
            <person name="Drula E."/>
            <person name="Ayuso-Fernandez I."/>
            <person name="Pacheco R."/>
            <person name="Padilla G."/>
            <person name="Ferreira P."/>
            <person name="Barriuso J."/>
            <person name="Kellner H."/>
            <person name="Castanera R."/>
            <person name="Alfaro M."/>
            <person name="Ramirez L."/>
            <person name="Pisabarro A.G."/>
            <person name="Kuo A."/>
            <person name="Tritt A."/>
            <person name="Lipzen A."/>
            <person name="He G."/>
            <person name="Yan M."/>
            <person name="Ng V."/>
            <person name="Cullen D."/>
            <person name="Martin F."/>
            <person name="Rosso M.-N."/>
            <person name="Henrissat B."/>
            <person name="Hibbett D."/>
            <person name="Martinez A.T."/>
            <person name="Grigoriev I.V."/>
        </authorList>
    </citation>
    <scope>NUCLEOTIDE SEQUENCE</scope>
    <source>
        <strain evidence="3">MF-IS2</strain>
    </source>
</reference>
<evidence type="ECO:0000313" key="3">
    <source>
        <dbReference type="EMBL" id="KAF9450705.1"/>
    </source>
</evidence>
<evidence type="ECO:0000313" key="4">
    <source>
        <dbReference type="Proteomes" id="UP000807342"/>
    </source>
</evidence>
<protein>
    <submittedName>
        <fullName evidence="3">Uncharacterized protein</fullName>
    </submittedName>
</protein>
<organism evidence="3 4">
    <name type="scientific">Macrolepiota fuliginosa MF-IS2</name>
    <dbReference type="NCBI Taxonomy" id="1400762"/>
    <lineage>
        <taxon>Eukaryota</taxon>
        <taxon>Fungi</taxon>
        <taxon>Dikarya</taxon>
        <taxon>Basidiomycota</taxon>
        <taxon>Agaricomycotina</taxon>
        <taxon>Agaricomycetes</taxon>
        <taxon>Agaricomycetidae</taxon>
        <taxon>Agaricales</taxon>
        <taxon>Agaricineae</taxon>
        <taxon>Agaricaceae</taxon>
        <taxon>Macrolepiota</taxon>
    </lineage>
</organism>
<feature type="chain" id="PRO_5040221243" evidence="2">
    <location>
        <begin position="23"/>
        <end position="154"/>
    </location>
</feature>
<keyword evidence="1" id="KW-1133">Transmembrane helix</keyword>
<comment type="caution">
    <text evidence="3">The sequence shown here is derived from an EMBL/GenBank/DDBJ whole genome shotgun (WGS) entry which is preliminary data.</text>
</comment>
<gene>
    <name evidence="3" type="ORF">P691DRAFT_809718</name>
</gene>
<keyword evidence="1" id="KW-0472">Membrane</keyword>
<feature type="transmembrane region" description="Helical" evidence="1">
    <location>
        <begin position="74"/>
        <end position="96"/>
    </location>
</feature>
<dbReference type="AlphaFoldDB" id="A0A9P5XHA7"/>
<dbReference type="OrthoDB" id="3047595at2759"/>
<feature type="transmembrane region" description="Helical" evidence="1">
    <location>
        <begin position="41"/>
        <end position="62"/>
    </location>
</feature>
<evidence type="ECO:0000256" key="1">
    <source>
        <dbReference type="SAM" id="Phobius"/>
    </source>
</evidence>
<sequence>MIVDALLIVILLALSMADVGLSFMTERTKADLQMSQNLYTAYISFFLVVVVDIAVSSVALYIRSRHSLINDHNTSLCISFIVSPLFVIYALFPIVALGLQKSGVLATTAQWDLSNLVVDCITEFIIIATCLRFGMPAIPKKGVEEKHHHKEYQA</sequence>
<keyword evidence="4" id="KW-1185">Reference proteome</keyword>
<keyword evidence="1" id="KW-0812">Transmembrane</keyword>
<feature type="signal peptide" evidence="2">
    <location>
        <begin position="1"/>
        <end position="22"/>
    </location>
</feature>